<feature type="repeat" description="WD" evidence="5">
    <location>
        <begin position="263"/>
        <end position="304"/>
    </location>
</feature>
<dbReference type="PROSITE" id="PS50294">
    <property type="entry name" value="WD_REPEATS_REGION"/>
    <property type="match status" value="1"/>
</dbReference>
<feature type="region of interest" description="Disordered" evidence="6">
    <location>
        <begin position="566"/>
        <end position="588"/>
    </location>
</feature>
<dbReference type="InterPro" id="IPR036322">
    <property type="entry name" value="WD40_repeat_dom_sf"/>
</dbReference>
<dbReference type="GO" id="GO:0032040">
    <property type="term" value="C:small-subunit processome"/>
    <property type="evidence" value="ECO:0007669"/>
    <property type="project" value="TreeGrafter"/>
</dbReference>
<proteinExistence type="predicted"/>
<dbReference type="InterPro" id="IPR001680">
    <property type="entry name" value="WD40_rpt"/>
</dbReference>
<dbReference type="InterPro" id="IPR020472">
    <property type="entry name" value="WD40_PAC1"/>
</dbReference>
<feature type="compositionally biased region" description="Basic residues" evidence="6">
    <location>
        <begin position="199"/>
        <end position="211"/>
    </location>
</feature>
<feature type="region of interest" description="Disordered" evidence="6">
    <location>
        <begin position="185"/>
        <end position="215"/>
    </location>
</feature>
<dbReference type="OrthoDB" id="189968at2759"/>
<evidence type="ECO:0000256" key="6">
    <source>
        <dbReference type="SAM" id="MobiDB-lite"/>
    </source>
</evidence>
<gene>
    <name evidence="7" type="primary">RRP9</name>
    <name evidence="7" type="ORF">HETSPECPRED_006186</name>
</gene>
<keyword evidence="3" id="KW-0677">Repeat</keyword>
<evidence type="ECO:0000256" key="2">
    <source>
        <dbReference type="ARBA" id="ARBA00022574"/>
    </source>
</evidence>
<comment type="caution">
    <text evidence="7">The sequence shown here is derived from an EMBL/GenBank/DDBJ whole genome shotgun (WGS) entry which is preliminary data.</text>
</comment>
<dbReference type="EMBL" id="CAJPDS010000004">
    <property type="protein sequence ID" value="CAF9906444.1"/>
    <property type="molecule type" value="Genomic_DNA"/>
</dbReference>
<name>A0A8H3IAK0_9LECA</name>
<dbReference type="Gene3D" id="2.130.10.10">
    <property type="entry name" value="YVTN repeat-like/Quinoprotein amine dehydrogenase"/>
    <property type="match status" value="1"/>
</dbReference>
<feature type="repeat" description="WD" evidence="5">
    <location>
        <begin position="221"/>
        <end position="262"/>
    </location>
</feature>
<feature type="repeat" description="WD" evidence="5">
    <location>
        <begin position="305"/>
        <end position="338"/>
    </location>
</feature>
<evidence type="ECO:0000256" key="1">
    <source>
        <dbReference type="ARBA" id="ARBA00004123"/>
    </source>
</evidence>
<comment type="subcellular location">
    <subcellularLocation>
        <location evidence="1">Nucleus</location>
    </subcellularLocation>
</comment>
<dbReference type="GO" id="GO:0034511">
    <property type="term" value="F:U3 snoRNA binding"/>
    <property type="evidence" value="ECO:0007669"/>
    <property type="project" value="InterPro"/>
</dbReference>
<reference evidence="7" key="1">
    <citation type="submission" date="2021-03" db="EMBL/GenBank/DDBJ databases">
        <authorList>
            <person name="Tagirdzhanova G."/>
        </authorList>
    </citation>
    <scope>NUCLEOTIDE SEQUENCE</scope>
</reference>
<dbReference type="PANTHER" id="PTHR19865:SF0">
    <property type="entry name" value="U3 SMALL NUCLEOLAR RNA-INTERACTING PROTEIN 2"/>
    <property type="match status" value="1"/>
</dbReference>
<evidence type="ECO:0000256" key="3">
    <source>
        <dbReference type="ARBA" id="ARBA00022737"/>
    </source>
</evidence>
<evidence type="ECO:0000313" key="8">
    <source>
        <dbReference type="Proteomes" id="UP000664521"/>
    </source>
</evidence>
<dbReference type="Proteomes" id="UP000664521">
    <property type="component" value="Unassembled WGS sequence"/>
</dbReference>
<feature type="region of interest" description="Disordered" evidence="6">
    <location>
        <begin position="1"/>
        <end position="81"/>
    </location>
</feature>
<evidence type="ECO:0000256" key="5">
    <source>
        <dbReference type="PROSITE-ProRule" id="PRU00221"/>
    </source>
</evidence>
<dbReference type="PRINTS" id="PR00320">
    <property type="entry name" value="GPROTEINBRPT"/>
</dbReference>
<keyword evidence="4" id="KW-0539">Nucleus</keyword>
<feature type="compositionally biased region" description="Basic and acidic residues" evidence="6">
    <location>
        <begin position="55"/>
        <end position="67"/>
    </location>
</feature>
<accession>A0A8H3IAK0</accession>
<organism evidence="7 8">
    <name type="scientific">Heterodermia speciosa</name>
    <dbReference type="NCBI Taxonomy" id="116794"/>
    <lineage>
        <taxon>Eukaryota</taxon>
        <taxon>Fungi</taxon>
        <taxon>Dikarya</taxon>
        <taxon>Ascomycota</taxon>
        <taxon>Pezizomycotina</taxon>
        <taxon>Lecanoromycetes</taxon>
        <taxon>OSLEUM clade</taxon>
        <taxon>Lecanoromycetidae</taxon>
        <taxon>Caliciales</taxon>
        <taxon>Physciaceae</taxon>
        <taxon>Heterodermia</taxon>
    </lineage>
</organism>
<dbReference type="PANTHER" id="PTHR19865">
    <property type="entry name" value="U3 SMALL NUCLEOLAR RNA INTERACTING PROTEIN 2"/>
    <property type="match status" value="1"/>
</dbReference>
<evidence type="ECO:0000313" key="7">
    <source>
        <dbReference type="EMBL" id="CAF9906444.1"/>
    </source>
</evidence>
<feature type="repeat" description="WD" evidence="5">
    <location>
        <begin position="448"/>
        <end position="482"/>
    </location>
</feature>
<evidence type="ECO:0000256" key="4">
    <source>
        <dbReference type="ARBA" id="ARBA00023242"/>
    </source>
</evidence>
<dbReference type="InterPro" id="IPR039241">
    <property type="entry name" value="Rrp9-like"/>
</dbReference>
<keyword evidence="2 5" id="KW-0853">WD repeat</keyword>
<dbReference type="PROSITE" id="PS50082">
    <property type="entry name" value="WD_REPEATS_2"/>
    <property type="match status" value="4"/>
</dbReference>
<dbReference type="SUPFAM" id="SSF50978">
    <property type="entry name" value="WD40 repeat-like"/>
    <property type="match status" value="1"/>
</dbReference>
<feature type="compositionally biased region" description="Basic residues" evidence="6">
    <location>
        <begin position="25"/>
        <end position="38"/>
    </location>
</feature>
<sequence length="588" mass="64710">MSSFFTLPASQRKRIRDDTADGPISKRRPTAPRPRTKSKSAQLQRDESISSGGSGDERRANGTHEGEGVSESESDGDDETGAQRRLRLAEQYLKNLQGEVDDIGFDAEDVDRDLIAERLQEDVAESKGRIYRHIASSLDFSTATKTQFRGNAGPTTSIAVCSPYVYTVTKDMVLTKWELPPTSHLPKQKIPFKQPSPPRPRRPKKLVSRKGSRMEVGSSSYIHHIGPILTVAASGSGKFVATGGADKRIIVWSATDLEPLKVFGQHRDSITSLAFRRGTNQMYSASKDRTIKTWSLDELAYVETLFGHQDEVVDVAALAREQCLSVGARDRSARMWKVVEETQLVFRGGGVGSSDRKRHQAHSVGGGDEYLSNLYREGSIDRVALIDEETFVTGSDNGSICLWSLQKKKPIFTILLAHGLDPPLKPEEVFSEESPDQKVPGEPQPRWITALAAVSYSDLIVSGSWDGAIRVWQISGDKRRIEALGAVGVFEQQSPSQIKMAKDNSSKKDESVSVRGIINDLKVFERGDRGQDGLCIVAATGTEHRLGRWKKHDGRNGASVFEVSKLQLVEPAPGEKQPSVEPMSTAQD</sequence>
<dbReference type="Pfam" id="PF00400">
    <property type="entry name" value="WD40"/>
    <property type="match status" value="4"/>
</dbReference>
<protein>
    <submittedName>
        <fullName evidence="7">Pre-rRNA processing protein</fullName>
    </submittedName>
</protein>
<feature type="compositionally biased region" description="Acidic residues" evidence="6">
    <location>
        <begin position="68"/>
        <end position="80"/>
    </location>
</feature>
<keyword evidence="8" id="KW-1185">Reference proteome</keyword>
<dbReference type="InterPro" id="IPR015943">
    <property type="entry name" value="WD40/YVTN_repeat-like_dom_sf"/>
</dbReference>
<dbReference type="SMART" id="SM00320">
    <property type="entry name" value="WD40"/>
    <property type="match status" value="6"/>
</dbReference>
<dbReference type="AlphaFoldDB" id="A0A8H3IAK0"/>